<evidence type="ECO:0000313" key="16">
    <source>
        <dbReference type="Proteomes" id="UP000594262"/>
    </source>
</evidence>
<feature type="transmembrane region" description="Helical" evidence="14">
    <location>
        <begin position="277"/>
        <end position="301"/>
    </location>
</feature>
<evidence type="ECO:0000256" key="7">
    <source>
        <dbReference type="ARBA" id="ARBA00023053"/>
    </source>
</evidence>
<feature type="transmembrane region" description="Helical" evidence="14">
    <location>
        <begin position="12"/>
        <end position="31"/>
    </location>
</feature>
<feature type="transmembrane region" description="Helical" evidence="14">
    <location>
        <begin position="188"/>
        <end position="209"/>
    </location>
</feature>
<feature type="transmembrane region" description="Helical" evidence="14">
    <location>
        <begin position="409"/>
        <end position="430"/>
    </location>
</feature>
<evidence type="ECO:0000256" key="5">
    <source>
        <dbReference type="ARBA" id="ARBA00022692"/>
    </source>
</evidence>
<dbReference type="GO" id="GO:0005886">
    <property type="term" value="C:plasma membrane"/>
    <property type="evidence" value="ECO:0007669"/>
    <property type="project" value="UniProtKB-SubCell"/>
</dbReference>
<dbReference type="GO" id="GO:0006814">
    <property type="term" value="P:sodium ion transport"/>
    <property type="evidence" value="ECO:0007669"/>
    <property type="project" value="UniProtKB-KW"/>
</dbReference>
<dbReference type="NCBIfam" id="TIGR00813">
    <property type="entry name" value="sss"/>
    <property type="match status" value="1"/>
</dbReference>
<dbReference type="PROSITE" id="PS50283">
    <property type="entry name" value="NA_SOLUT_SYMP_3"/>
    <property type="match status" value="1"/>
</dbReference>
<dbReference type="InterPro" id="IPR038377">
    <property type="entry name" value="Na/Glc_symporter_sf"/>
</dbReference>
<keyword evidence="16" id="KW-1185">Reference proteome</keyword>
<name>A0A7M5V9R5_9CNID</name>
<dbReference type="PANTHER" id="PTHR42985">
    <property type="entry name" value="SODIUM-COUPLED MONOCARBOXYLATE TRANSPORTER"/>
    <property type="match status" value="1"/>
</dbReference>
<feature type="transmembrane region" description="Helical" evidence="14">
    <location>
        <begin position="237"/>
        <end position="256"/>
    </location>
</feature>
<keyword evidence="6 14" id="KW-1133">Transmembrane helix</keyword>
<proteinExistence type="inferred from homology"/>
<protein>
    <submittedName>
        <fullName evidence="15">Uncharacterized protein</fullName>
    </submittedName>
</protein>
<dbReference type="Pfam" id="PF00474">
    <property type="entry name" value="SSF"/>
    <property type="match status" value="1"/>
</dbReference>
<evidence type="ECO:0000256" key="3">
    <source>
        <dbReference type="ARBA" id="ARBA00022448"/>
    </source>
</evidence>
<feature type="transmembrane region" description="Helical" evidence="14">
    <location>
        <begin position="437"/>
        <end position="460"/>
    </location>
</feature>
<dbReference type="RefSeq" id="XP_066935481.1">
    <property type="nucleotide sequence ID" value="XM_067079380.1"/>
</dbReference>
<organism evidence="15 16">
    <name type="scientific">Clytia hemisphaerica</name>
    <dbReference type="NCBI Taxonomy" id="252671"/>
    <lineage>
        <taxon>Eukaryota</taxon>
        <taxon>Metazoa</taxon>
        <taxon>Cnidaria</taxon>
        <taxon>Hydrozoa</taxon>
        <taxon>Hydroidolina</taxon>
        <taxon>Leptothecata</taxon>
        <taxon>Obeliida</taxon>
        <taxon>Clytiidae</taxon>
        <taxon>Clytia</taxon>
    </lineage>
</organism>
<comment type="similarity">
    <text evidence="2 13">Belongs to the sodium:solute symporter (SSF) (TC 2.A.21) family.</text>
</comment>
<evidence type="ECO:0000256" key="12">
    <source>
        <dbReference type="ARBA" id="ARBA00036099"/>
    </source>
</evidence>
<feature type="transmembrane region" description="Helical" evidence="14">
    <location>
        <begin position="124"/>
        <end position="145"/>
    </location>
</feature>
<feature type="transmembrane region" description="Helical" evidence="14">
    <location>
        <begin position="505"/>
        <end position="523"/>
    </location>
</feature>
<feature type="transmembrane region" description="Helical" evidence="14">
    <location>
        <begin position="382"/>
        <end position="403"/>
    </location>
</feature>
<sequence>MDDKKTIGIVDYVIFGALLLSSSLVGIYFGYKHRKRVTSAEYLLANKSMSWFTICISLVVSFFSSVGVMGITTNIYMTGVTFSLHILTFLVPIILNAEFFAPIFRRLELISVNHYLELRFSRGVRFIGCFLFFLQYVIYLAIVLYAPSLALETVADVPLMATIITTGLVCTFYTTLGGMRAVIWTDVFQSMVMVIGLGTSLVIGVINIGSFEKIYNVTSEFKRFDIDINPDPRGHQTVWGVTIGGTFSIMAAWTISQPTMQRVIAARSLGDAKKALYGAYVGLLLIGAFLTTLAIVIFATYAECDLLKSGKIKSPDQVLPYYVVDNFSHIPGVTGVFIACLFSFSISTLSSALNSLAAVFLEDIVKSFNPVLSETFQTRVSKIVACVLGVVITGLAFVVPLIGNSIIKLVIQLFGIVSGPYFGLFVLGIFFKKSNSVGAGVGSVIGLLVGIAMMVGQWFYPPGKNLPPVSMAQCTNVTKPDLKFIYPADPVYKDNIIADMVSFSYMWFGFITVVLTVFIGYLVSLCHGRCNKEEFVDKILLYRYSGCCGCCGGCCSCCDGDGETSYEPYDREVQLMMMKKDQEMEAEDDRRNDVVM</sequence>
<feature type="transmembrane region" description="Helical" evidence="14">
    <location>
        <begin position="82"/>
        <end position="104"/>
    </location>
</feature>
<dbReference type="InterPro" id="IPR051163">
    <property type="entry name" value="Sodium:Solute_Symporter_SSF"/>
</dbReference>
<evidence type="ECO:0000256" key="1">
    <source>
        <dbReference type="ARBA" id="ARBA00004651"/>
    </source>
</evidence>
<dbReference type="InterPro" id="IPR018212">
    <property type="entry name" value="Na/solute_symporter_CS"/>
</dbReference>
<keyword evidence="5 14" id="KW-0812">Transmembrane</keyword>
<dbReference type="PANTHER" id="PTHR42985:SF40">
    <property type="entry name" value="LD47995P-RELATED"/>
    <property type="match status" value="1"/>
</dbReference>
<dbReference type="GO" id="GO:0015075">
    <property type="term" value="F:monoatomic ion transmembrane transporter activity"/>
    <property type="evidence" value="ECO:0007669"/>
    <property type="project" value="UniProtKB-ARBA"/>
</dbReference>
<keyword evidence="10" id="KW-0325">Glycoprotein</keyword>
<evidence type="ECO:0000256" key="4">
    <source>
        <dbReference type="ARBA" id="ARBA00022475"/>
    </source>
</evidence>
<keyword evidence="8" id="KW-0406">Ion transport</keyword>
<feature type="transmembrane region" description="Helical" evidence="14">
    <location>
        <begin position="51"/>
        <end position="76"/>
    </location>
</feature>
<evidence type="ECO:0000256" key="10">
    <source>
        <dbReference type="ARBA" id="ARBA00023180"/>
    </source>
</evidence>
<evidence type="ECO:0000256" key="11">
    <source>
        <dbReference type="ARBA" id="ARBA00023201"/>
    </source>
</evidence>
<dbReference type="AlphaFoldDB" id="A0A7M5V9R5"/>
<evidence type="ECO:0000313" key="15">
    <source>
        <dbReference type="EnsemblMetazoa" id="CLYHEMP010003.1"/>
    </source>
</evidence>
<dbReference type="InterPro" id="IPR001734">
    <property type="entry name" value="Na/solute_symporter"/>
</dbReference>
<comment type="subcellular location">
    <subcellularLocation>
        <location evidence="1">Cell membrane</location>
        <topology evidence="1">Multi-pass membrane protein</topology>
    </subcellularLocation>
</comment>
<keyword evidence="11" id="KW-0739">Sodium transport</keyword>
<evidence type="ECO:0000256" key="9">
    <source>
        <dbReference type="ARBA" id="ARBA00023136"/>
    </source>
</evidence>
<reference evidence="15" key="1">
    <citation type="submission" date="2021-01" db="UniProtKB">
        <authorList>
            <consortium name="EnsemblMetazoa"/>
        </authorList>
    </citation>
    <scope>IDENTIFICATION</scope>
</reference>
<keyword evidence="7" id="KW-0915">Sodium</keyword>
<keyword evidence="9 14" id="KW-0472">Membrane</keyword>
<keyword evidence="3" id="KW-0813">Transport</keyword>
<evidence type="ECO:0000256" key="6">
    <source>
        <dbReference type="ARBA" id="ARBA00022989"/>
    </source>
</evidence>
<evidence type="ECO:0000256" key="8">
    <source>
        <dbReference type="ARBA" id="ARBA00023065"/>
    </source>
</evidence>
<dbReference type="GeneID" id="136823207"/>
<accession>A0A7M5V9R5</accession>
<comment type="catalytic activity">
    <reaction evidence="12">
        <text>iodide(out) + 2 Na(+)(out) = iodide(in) + 2 Na(+)(in)</text>
        <dbReference type="Rhea" id="RHEA:71207"/>
        <dbReference type="ChEBI" id="CHEBI:16382"/>
        <dbReference type="ChEBI" id="CHEBI:29101"/>
    </reaction>
</comment>
<evidence type="ECO:0000256" key="13">
    <source>
        <dbReference type="RuleBase" id="RU362091"/>
    </source>
</evidence>
<dbReference type="EnsemblMetazoa" id="CLYHEMT010003.1">
    <property type="protein sequence ID" value="CLYHEMP010003.1"/>
    <property type="gene ID" value="CLYHEMG010003"/>
</dbReference>
<feature type="transmembrane region" description="Helical" evidence="14">
    <location>
        <begin position="336"/>
        <end position="361"/>
    </location>
</feature>
<dbReference type="PROSITE" id="PS00457">
    <property type="entry name" value="NA_SOLUT_SYMP_2"/>
    <property type="match status" value="1"/>
</dbReference>
<dbReference type="OrthoDB" id="6132759at2759"/>
<feature type="transmembrane region" description="Helical" evidence="14">
    <location>
        <begin position="157"/>
        <end position="176"/>
    </location>
</feature>
<dbReference type="Proteomes" id="UP000594262">
    <property type="component" value="Unplaced"/>
</dbReference>
<evidence type="ECO:0000256" key="14">
    <source>
        <dbReference type="SAM" id="Phobius"/>
    </source>
</evidence>
<evidence type="ECO:0000256" key="2">
    <source>
        <dbReference type="ARBA" id="ARBA00006434"/>
    </source>
</evidence>
<dbReference type="GO" id="GO:0015293">
    <property type="term" value="F:symporter activity"/>
    <property type="evidence" value="ECO:0007669"/>
    <property type="project" value="TreeGrafter"/>
</dbReference>
<keyword evidence="4" id="KW-1003">Cell membrane</keyword>
<dbReference type="Gene3D" id="1.20.1730.10">
    <property type="entry name" value="Sodium/glucose cotransporter"/>
    <property type="match status" value="1"/>
</dbReference>
<dbReference type="GO" id="GO:0098660">
    <property type="term" value="P:inorganic ion transmembrane transport"/>
    <property type="evidence" value="ECO:0007669"/>
    <property type="project" value="UniProtKB-ARBA"/>
</dbReference>